<dbReference type="InterPro" id="IPR005493">
    <property type="entry name" value="RraA/RraA-like"/>
</dbReference>
<dbReference type="EMBL" id="CP053564">
    <property type="protein sequence ID" value="QJY45511.1"/>
    <property type="molecule type" value="Genomic_DNA"/>
</dbReference>
<keyword evidence="2" id="KW-1185">Reference proteome</keyword>
<dbReference type="Pfam" id="PF03737">
    <property type="entry name" value="RraA-like"/>
    <property type="match status" value="1"/>
</dbReference>
<dbReference type="SUPFAM" id="SSF89562">
    <property type="entry name" value="RraA-like"/>
    <property type="match status" value="1"/>
</dbReference>
<dbReference type="Proteomes" id="UP000505377">
    <property type="component" value="Chromosome"/>
</dbReference>
<dbReference type="AlphaFoldDB" id="A0A6M6JGG1"/>
<gene>
    <name evidence="1" type="ORF">HOP40_06590</name>
</gene>
<organism evidence="1 2">
    <name type="scientific">Pseudonocardia broussonetiae</name>
    <dbReference type="NCBI Taxonomy" id="2736640"/>
    <lineage>
        <taxon>Bacteria</taxon>
        <taxon>Bacillati</taxon>
        <taxon>Actinomycetota</taxon>
        <taxon>Actinomycetes</taxon>
        <taxon>Pseudonocardiales</taxon>
        <taxon>Pseudonocardiaceae</taxon>
        <taxon>Pseudonocardia</taxon>
    </lineage>
</organism>
<evidence type="ECO:0000313" key="2">
    <source>
        <dbReference type="Proteomes" id="UP000505377"/>
    </source>
</evidence>
<name>A0A6M6JGG1_9PSEU</name>
<accession>A0A6M6JGG1</accession>
<evidence type="ECO:0000313" key="1">
    <source>
        <dbReference type="EMBL" id="QJY45511.1"/>
    </source>
</evidence>
<reference evidence="1 2" key="1">
    <citation type="submission" date="2020-05" db="EMBL/GenBank/DDBJ databases">
        <authorList>
            <person name="Mo P."/>
        </authorList>
    </citation>
    <scope>NUCLEOTIDE SEQUENCE [LARGE SCALE GENOMIC DNA]</scope>
    <source>
        <strain evidence="1 2">Gen01</strain>
    </source>
</reference>
<sequence length="129" mass="14000">MVAVVEHAREQHEAVWHAGVHRDPVRGADLVQELTTLGMSVLAAGLCVPRAHMRLTSIGAPVQVAGLQVAPGDLVHGDQHGVLRIPREHARRLAAVADEIRAEEQEIVGWARSADFSAKGLLALRRVRH</sequence>
<dbReference type="InterPro" id="IPR036704">
    <property type="entry name" value="RraA/RraA-like_sf"/>
</dbReference>
<dbReference type="KEGG" id="pbro:HOP40_06590"/>
<dbReference type="Gene3D" id="3.50.30.40">
    <property type="entry name" value="Ribonuclease E inhibitor RraA/RraA-like"/>
    <property type="match status" value="1"/>
</dbReference>
<proteinExistence type="predicted"/>
<protein>
    <submittedName>
        <fullName evidence="1">Uncharacterized protein</fullName>
    </submittedName>
</protein>